<reference evidence="1" key="1">
    <citation type="journal article" date="2013" name="Nature">
        <title>The zebrafish reference genome sequence and its relationship to the human genome.</title>
        <authorList>
            <consortium name="Genome Reference Consortium Zebrafish"/>
            <person name="Howe K."/>
            <person name="Clark M.D."/>
            <person name="Torroja C.F."/>
            <person name="Torrance J."/>
            <person name="Berthelot C."/>
            <person name="Muffato M."/>
            <person name="Collins J.E."/>
            <person name="Humphray S."/>
            <person name="McLaren K."/>
            <person name="Matthews L."/>
            <person name="McLaren S."/>
            <person name="Sealy I."/>
            <person name="Caccamo M."/>
            <person name="Churcher C."/>
            <person name="Scott C."/>
            <person name="Barrett J.C."/>
            <person name="Koch R."/>
            <person name="Rauch G.J."/>
            <person name="White S."/>
            <person name="Chow W."/>
            <person name="Kilian B."/>
            <person name="Quintais L.T."/>
            <person name="Guerra-Assuncao J.A."/>
            <person name="Zhou Y."/>
            <person name="Gu Y."/>
            <person name="Yen J."/>
            <person name="Vogel J.H."/>
            <person name="Eyre T."/>
            <person name="Redmond S."/>
            <person name="Banerjee R."/>
            <person name="Chi J."/>
            <person name="Fu B."/>
            <person name="Langley E."/>
            <person name="Maguire S.F."/>
            <person name="Laird G.K."/>
            <person name="Lloyd D."/>
            <person name="Kenyon E."/>
            <person name="Donaldson S."/>
            <person name="Sehra H."/>
            <person name="Almeida-King J."/>
            <person name="Loveland J."/>
            <person name="Trevanion S."/>
            <person name="Jones M."/>
            <person name="Quail M."/>
            <person name="Willey D."/>
            <person name="Hunt A."/>
            <person name="Burton J."/>
            <person name="Sims S."/>
            <person name="McLay K."/>
            <person name="Plumb B."/>
            <person name="Davis J."/>
            <person name="Clee C."/>
            <person name="Oliver K."/>
            <person name="Clark R."/>
            <person name="Riddle C."/>
            <person name="Elliot D."/>
            <person name="Eliott D."/>
            <person name="Threadgold G."/>
            <person name="Harden G."/>
            <person name="Ware D."/>
            <person name="Begum S."/>
            <person name="Mortimore B."/>
            <person name="Mortimer B."/>
            <person name="Kerry G."/>
            <person name="Heath P."/>
            <person name="Phillimore B."/>
            <person name="Tracey A."/>
            <person name="Corby N."/>
            <person name="Dunn M."/>
            <person name="Johnson C."/>
            <person name="Wood J."/>
            <person name="Clark S."/>
            <person name="Pelan S."/>
            <person name="Griffiths G."/>
            <person name="Smith M."/>
            <person name="Glithero R."/>
            <person name="Howden P."/>
            <person name="Barker N."/>
            <person name="Lloyd C."/>
            <person name="Stevens C."/>
            <person name="Harley J."/>
            <person name="Holt K."/>
            <person name="Panagiotidis G."/>
            <person name="Lovell J."/>
            <person name="Beasley H."/>
            <person name="Henderson C."/>
            <person name="Gordon D."/>
            <person name="Auger K."/>
            <person name="Wright D."/>
            <person name="Collins J."/>
            <person name="Raisen C."/>
            <person name="Dyer L."/>
            <person name="Leung K."/>
            <person name="Robertson L."/>
            <person name="Ambridge K."/>
            <person name="Leongamornlert D."/>
            <person name="McGuire S."/>
            <person name="Gilderthorp R."/>
            <person name="Griffiths C."/>
            <person name="Manthravadi D."/>
            <person name="Nichol S."/>
            <person name="Barker G."/>
            <person name="Whitehead S."/>
            <person name="Kay M."/>
            <person name="Brown J."/>
            <person name="Murnane C."/>
            <person name="Gray E."/>
            <person name="Humphries M."/>
            <person name="Sycamore N."/>
            <person name="Barker D."/>
            <person name="Saunders D."/>
            <person name="Wallis J."/>
            <person name="Babbage A."/>
            <person name="Hammond S."/>
            <person name="Mashreghi-Mohammadi M."/>
            <person name="Barr L."/>
            <person name="Martin S."/>
            <person name="Wray P."/>
            <person name="Ellington A."/>
            <person name="Matthews N."/>
            <person name="Ellwood M."/>
            <person name="Woodmansey R."/>
            <person name="Clark G."/>
            <person name="Cooper J."/>
            <person name="Cooper J."/>
            <person name="Tromans A."/>
            <person name="Grafham D."/>
            <person name="Skuce C."/>
            <person name="Pandian R."/>
            <person name="Andrews R."/>
            <person name="Harrison E."/>
            <person name="Kimberley A."/>
            <person name="Garnett J."/>
            <person name="Fosker N."/>
            <person name="Hall R."/>
            <person name="Garner P."/>
            <person name="Kelly D."/>
            <person name="Bird C."/>
            <person name="Palmer S."/>
            <person name="Gehring I."/>
            <person name="Berger A."/>
            <person name="Dooley C.M."/>
            <person name="Ersan-Urun Z."/>
            <person name="Eser C."/>
            <person name="Geiger H."/>
            <person name="Geisler M."/>
            <person name="Karotki L."/>
            <person name="Kirn A."/>
            <person name="Konantz J."/>
            <person name="Konantz M."/>
            <person name="Oberlander M."/>
            <person name="Rudolph-Geiger S."/>
            <person name="Teucke M."/>
            <person name="Lanz C."/>
            <person name="Raddatz G."/>
            <person name="Osoegawa K."/>
            <person name="Zhu B."/>
            <person name="Rapp A."/>
            <person name="Widaa S."/>
            <person name="Langford C."/>
            <person name="Yang F."/>
            <person name="Schuster S.C."/>
            <person name="Carter N.P."/>
            <person name="Harrow J."/>
            <person name="Ning Z."/>
            <person name="Herrero J."/>
            <person name="Searle S.M."/>
            <person name="Enright A."/>
            <person name="Geisler R."/>
            <person name="Plasterk R.H."/>
            <person name="Lee C."/>
            <person name="Westerfield M."/>
            <person name="de Jong P.J."/>
            <person name="Zon L.I."/>
            <person name="Postlethwait J.H."/>
            <person name="Nusslein-Volhard C."/>
            <person name="Hubbard T.J."/>
            <person name="Roest Crollius H."/>
            <person name="Rogers J."/>
            <person name="Stemple D.L."/>
        </authorList>
    </citation>
    <scope>NUCLEOTIDE SEQUENCE [LARGE SCALE GENOMIC DNA]</scope>
    <source>
        <strain evidence="1">Tuebingen</strain>
    </source>
</reference>
<dbReference type="GeneID" id="553745"/>
<dbReference type="Bgee" id="ENSDARG00000098181">
    <property type="expression patterns" value="Expressed in granulocyte and 18 other cell types or tissues"/>
</dbReference>
<dbReference type="GeneTree" id="ENSGT00390000008712"/>
<dbReference type="eggNOG" id="ENOG502S96R">
    <property type="taxonomic scope" value="Eukaryota"/>
</dbReference>
<accession>A0A140LGH5</accession>
<dbReference type="EMBL" id="CU929188">
    <property type="status" value="NOT_ANNOTATED_CDS"/>
    <property type="molecule type" value="Genomic_DNA"/>
</dbReference>
<dbReference type="Ensembl" id="ENSDART00000173000.2">
    <property type="protein sequence ID" value="ENSDARP00000142354.1"/>
    <property type="gene ID" value="ENSDARG00000098181.3"/>
</dbReference>
<proteinExistence type="predicted"/>
<sequence>MEEAYAALYQEFVRLQSICLKQAAMLQHLSEALQRQQGSATASARNFVNPCQCAGKNTYQQTQCHESQRHPAGENLLEPQTTNYLGKINEGLDKLHLNMDVLDQKQAVHDKAVFHNPAQMPASNAWDDLRKAEEQYYDNQTLQKLRRPGSSSFLDSELLSHAGGLIMSGVTLQSQVCEFCHAVFPGHTTTRGEFLRHLTTHMS</sequence>
<dbReference type="AGR" id="ZFIN:ZDB-GENE-050522-9"/>
<dbReference type="OrthoDB" id="8769224at2759"/>
<dbReference type="KEGG" id="dre:553745"/>
<dbReference type="GO" id="GO:0043124">
    <property type="term" value="P:negative regulation of canonical NF-kappaB signal transduction"/>
    <property type="evidence" value="ECO:0007669"/>
    <property type="project" value="InterPro"/>
</dbReference>
<evidence type="ECO:0000313" key="2">
    <source>
        <dbReference type="ZFIN" id="ZDB-GENE-050522-9"/>
    </source>
</evidence>
<dbReference type="PANTHER" id="PTHR15249:SF0">
    <property type="entry name" value="TRAF FAMILY MEMBER-ASSOCIATED NF-KAPPA-B ACTIVATOR"/>
    <property type="match status" value="1"/>
</dbReference>
<dbReference type="InterPro" id="IPR039669">
    <property type="entry name" value="TANK"/>
</dbReference>
<dbReference type="AlphaFoldDB" id="A0A140LGH5"/>
<dbReference type="PaxDb" id="7955-ENSDARP00000076942"/>
<accession>A0A8M2BJY7</accession>
<dbReference type="ZFIN" id="ZDB-GENE-050522-9">
    <property type="gene designation" value="zgc:113184"/>
</dbReference>
<dbReference type="PANTHER" id="PTHR15249">
    <property type="entry name" value="TRAF FAMILY MEMBER-ASSOCIATED NF-KAPPA-B ACTIVATOR"/>
    <property type="match status" value="1"/>
</dbReference>
<name>A0A140LGH5_DANRE</name>
<gene>
    <name evidence="2" type="ORF">zgc:113184</name>
</gene>
<dbReference type="OMA" id="MCHLHTH"/>
<organism evidence="1">
    <name type="scientific">Danio rerio</name>
    <name type="common">Zebrafish</name>
    <name type="synonym">Brachydanio rerio</name>
    <dbReference type="NCBI Taxonomy" id="7955"/>
    <lineage>
        <taxon>Eukaryota</taxon>
        <taxon>Metazoa</taxon>
        <taxon>Chordata</taxon>
        <taxon>Craniata</taxon>
        <taxon>Vertebrata</taxon>
        <taxon>Euteleostomi</taxon>
        <taxon>Actinopterygii</taxon>
        <taxon>Neopterygii</taxon>
        <taxon>Teleostei</taxon>
        <taxon>Ostariophysi</taxon>
        <taxon>Cypriniformes</taxon>
        <taxon>Danionidae</taxon>
        <taxon>Danioninae</taxon>
        <taxon>Danio</taxon>
    </lineage>
</organism>
<evidence type="ECO:0000313" key="1">
    <source>
        <dbReference type="Ensembl" id="ENSDARP00000142354"/>
    </source>
</evidence>
<protein>
    <submittedName>
        <fullName evidence="1">Zgc:113184</fullName>
    </submittedName>
</protein>
<reference evidence="1" key="2">
    <citation type="submission" date="2016-03" db="UniProtKB">
        <authorList>
            <consortium name="Ensembl"/>
        </authorList>
    </citation>
    <scope>IDENTIFICATION</scope>
    <source>
        <strain evidence="1">Tuebingen</strain>
    </source>
</reference>